<reference evidence="1 2" key="1">
    <citation type="submission" date="2012-04" db="EMBL/GenBank/DDBJ databases">
        <title>The Genome Sequence of Bacillus cereus VD048.</title>
        <authorList>
            <consortium name="The Broad Institute Genome Sequencing Platform"/>
            <consortium name="The Broad Institute Genome Sequencing Center for Infectious Disease"/>
            <person name="Feldgarden M."/>
            <person name="Van der Auwera G.A."/>
            <person name="Mahillon J."/>
            <person name="Duprez V."/>
            <person name="Timmery S."/>
            <person name="Mattelet C."/>
            <person name="Dierick K."/>
            <person name="Sun M."/>
            <person name="Yu Z."/>
            <person name="Zhu L."/>
            <person name="Hu X."/>
            <person name="Shank E.B."/>
            <person name="Swiecicka I."/>
            <person name="Hansen B.M."/>
            <person name="Andrup L."/>
            <person name="Young S.K."/>
            <person name="Zeng Q."/>
            <person name="Gargeya S."/>
            <person name="Fitzgerald M."/>
            <person name="Haas B."/>
            <person name="Abouelleil A."/>
            <person name="Alvarado L."/>
            <person name="Arachchi H.M."/>
            <person name="Berlin A."/>
            <person name="Chapman S.B."/>
            <person name="Goldberg J."/>
            <person name="Griggs A."/>
            <person name="Gujja S."/>
            <person name="Hansen M."/>
            <person name="Howarth C."/>
            <person name="Imamovic A."/>
            <person name="Larimer J."/>
            <person name="McCowen C."/>
            <person name="Montmayeur A."/>
            <person name="Murphy C."/>
            <person name="Neiman D."/>
            <person name="Pearson M."/>
            <person name="Priest M."/>
            <person name="Roberts A."/>
            <person name="Saif S."/>
            <person name="Shea T."/>
            <person name="Sisk P."/>
            <person name="Sykes S."/>
            <person name="Wortman J."/>
            <person name="Nusbaum C."/>
            <person name="Birren B."/>
        </authorList>
    </citation>
    <scope>NUCLEOTIDE SEQUENCE [LARGE SCALE GENOMIC DNA]</scope>
    <source>
        <strain evidence="1 2">VD048</strain>
    </source>
</reference>
<organism evidence="1 2">
    <name type="scientific">Bacillus cereus VD048</name>
    <dbReference type="NCBI Taxonomy" id="1053226"/>
    <lineage>
        <taxon>Bacteria</taxon>
        <taxon>Bacillati</taxon>
        <taxon>Bacillota</taxon>
        <taxon>Bacilli</taxon>
        <taxon>Bacillales</taxon>
        <taxon>Bacillaceae</taxon>
        <taxon>Bacillus</taxon>
        <taxon>Bacillus cereus group</taxon>
    </lineage>
</organism>
<gene>
    <name evidence="1" type="ORF">IIG_06010</name>
</gene>
<protein>
    <submittedName>
        <fullName evidence="1">Uncharacterized protein</fullName>
    </submittedName>
</protein>
<name>J8GU45_BACCE</name>
<dbReference type="EMBL" id="AHEU01000061">
    <property type="protein sequence ID" value="EJR24442.1"/>
    <property type="molecule type" value="Genomic_DNA"/>
</dbReference>
<dbReference type="HOGENOM" id="CLU_2340823_0_0_9"/>
<dbReference type="RefSeq" id="WP_002017193.1">
    <property type="nucleotide sequence ID" value="NZ_JH792319.1"/>
</dbReference>
<sequence>MENGILGGSIKVVVKIVEGGDSRERKNKHFWVAFKSEKYKKFFTFLHEDKKFETTDEAKEYAINWIDTYVKKTKTKQKRYLILKFCMHKKRNSYMNY</sequence>
<comment type="caution">
    <text evidence="1">The sequence shown here is derived from an EMBL/GenBank/DDBJ whole genome shotgun (WGS) entry which is preliminary data.</text>
</comment>
<evidence type="ECO:0000313" key="2">
    <source>
        <dbReference type="Proteomes" id="UP000006960"/>
    </source>
</evidence>
<dbReference type="AlphaFoldDB" id="J8GU45"/>
<proteinExistence type="predicted"/>
<evidence type="ECO:0000313" key="1">
    <source>
        <dbReference type="EMBL" id="EJR24442.1"/>
    </source>
</evidence>
<accession>J8GU45</accession>
<dbReference type="Proteomes" id="UP000006960">
    <property type="component" value="Unassembled WGS sequence"/>
</dbReference>